<evidence type="ECO:0008006" key="3">
    <source>
        <dbReference type="Google" id="ProtNLM"/>
    </source>
</evidence>
<name>A0AAV3RCF8_LITER</name>
<gene>
    <name evidence="1" type="ORF">LIER_27468</name>
</gene>
<organism evidence="1 2">
    <name type="scientific">Lithospermum erythrorhizon</name>
    <name type="common">Purple gromwell</name>
    <name type="synonym">Lithospermum officinale var. erythrorhizon</name>
    <dbReference type="NCBI Taxonomy" id="34254"/>
    <lineage>
        <taxon>Eukaryota</taxon>
        <taxon>Viridiplantae</taxon>
        <taxon>Streptophyta</taxon>
        <taxon>Embryophyta</taxon>
        <taxon>Tracheophyta</taxon>
        <taxon>Spermatophyta</taxon>
        <taxon>Magnoliopsida</taxon>
        <taxon>eudicotyledons</taxon>
        <taxon>Gunneridae</taxon>
        <taxon>Pentapetalae</taxon>
        <taxon>asterids</taxon>
        <taxon>lamiids</taxon>
        <taxon>Boraginales</taxon>
        <taxon>Boraginaceae</taxon>
        <taxon>Boraginoideae</taxon>
        <taxon>Lithospermeae</taxon>
        <taxon>Lithospermum</taxon>
    </lineage>
</organism>
<dbReference type="SUPFAM" id="SSF53098">
    <property type="entry name" value="Ribonuclease H-like"/>
    <property type="match status" value="1"/>
</dbReference>
<dbReference type="PANTHER" id="PTHR11697">
    <property type="entry name" value="GENERAL TRANSCRIPTION FACTOR 2-RELATED ZINC FINGER PROTEIN"/>
    <property type="match status" value="1"/>
</dbReference>
<accession>A0AAV3RCF8</accession>
<evidence type="ECO:0000313" key="1">
    <source>
        <dbReference type="EMBL" id="GAA0173980.1"/>
    </source>
</evidence>
<evidence type="ECO:0000313" key="2">
    <source>
        <dbReference type="Proteomes" id="UP001454036"/>
    </source>
</evidence>
<protein>
    <recommendedName>
        <fullName evidence="3">HAT C-terminal dimerisation domain-containing protein</fullName>
    </recommendedName>
</protein>
<dbReference type="InterPro" id="IPR055298">
    <property type="entry name" value="AtLOH3-like"/>
</dbReference>
<comment type="caution">
    <text evidence="1">The sequence shown here is derived from an EMBL/GenBank/DDBJ whole genome shotgun (WGS) entry which is preliminary data.</text>
</comment>
<dbReference type="AlphaFoldDB" id="A0AAV3RCF8"/>
<proteinExistence type="predicted"/>
<dbReference type="InterPro" id="IPR012337">
    <property type="entry name" value="RNaseH-like_sf"/>
</dbReference>
<dbReference type="Proteomes" id="UP001454036">
    <property type="component" value="Unassembled WGS sequence"/>
</dbReference>
<dbReference type="EMBL" id="BAABME010008855">
    <property type="protein sequence ID" value="GAA0173980.1"/>
    <property type="molecule type" value="Genomic_DNA"/>
</dbReference>
<keyword evidence="2" id="KW-1185">Reference proteome</keyword>
<dbReference type="PANTHER" id="PTHR11697:SF230">
    <property type="entry name" value="ZINC FINGER, MYM DOMAIN CONTAINING 1"/>
    <property type="match status" value="1"/>
</dbReference>
<sequence length="311" mass="35890">MTHVGGLIITLNSLVTLFTPVIEVLQELEIDSASDKDGEVKTLLLVMQTFNFVFMLHLMDDVLSMTNGLYVALQRDDQDILNALDLVSISKQRLQEMRSDGWKRILDKVMSSCKNLNVNIPDMETQYVKQLKSKRLAHVVSNLHHYKFDYFMNILDVQLKELNDRFNMDNTELLTCVASLSPCSSFETFDTKKLLKMVRMYPNEFLDVCDQTLTNQFECYIRSVRGDARFSYLKGLAQLSLLLPVATASVELVFSAMKYVKNELRNRMGNSWLNDCLVTYVERDVFTTITDKTIINRFQVMSKRNVQVKLV</sequence>
<reference evidence="1 2" key="1">
    <citation type="submission" date="2024-01" db="EMBL/GenBank/DDBJ databases">
        <title>The complete chloroplast genome sequence of Lithospermum erythrorhizon: insights into the phylogenetic relationship among Boraginaceae species and the maternal lineages of purple gromwells.</title>
        <authorList>
            <person name="Okada T."/>
            <person name="Watanabe K."/>
        </authorList>
    </citation>
    <scope>NUCLEOTIDE SEQUENCE [LARGE SCALE GENOMIC DNA]</scope>
</reference>